<dbReference type="Pfam" id="PF14036">
    <property type="entry name" value="YlaH"/>
    <property type="match status" value="1"/>
</dbReference>
<dbReference type="AlphaFoldDB" id="A0A8J3B722"/>
<evidence type="ECO:0000313" key="3">
    <source>
        <dbReference type="Proteomes" id="UP000637720"/>
    </source>
</evidence>
<name>A0A8J3B722_9BACI</name>
<keyword evidence="3" id="KW-1185">Reference proteome</keyword>
<comment type="caution">
    <text evidence="2">The sequence shown here is derived from an EMBL/GenBank/DDBJ whole genome shotgun (WGS) entry which is preliminary data.</text>
</comment>
<keyword evidence="1" id="KW-0472">Membrane</keyword>
<evidence type="ECO:0000313" key="2">
    <source>
        <dbReference type="EMBL" id="GGJ92581.1"/>
    </source>
</evidence>
<feature type="transmembrane region" description="Helical" evidence="1">
    <location>
        <begin position="43"/>
        <end position="60"/>
    </location>
</feature>
<dbReference type="RefSeq" id="WP_188816596.1">
    <property type="nucleotide sequence ID" value="NZ_BMOF01000002.1"/>
</dbReference>
<accession>A0A8J3B722</accession>
<organism evidence="2 3">
    <name type="scientific">Calditerricola satsumensis</name>
    <dbReference type="NCBI Taxonomy" id="373054"/>
    <lineage>
        <taxon>Bacteria</taxon>
        <taxon>Bacillati</taxon>
        <taxon>Bacillota</taxon>
        <taxon>Bacilli</taxon>
        <taxon>Bacillales</taxon>
        <taxon>Bacillaceae</taxon>
        <taxon>Calditerricola</taxon>
    </lineage>
</organism>
<gene>
    <name evidence="2" type="ORF">GCM10007043_02800</name>
</gene>
<dbReference type="InterPro" id="IPR025620">
    <property type="entry name" value="YlaH"/>
</dbReference>
<feature type="transmembrane region" description="Helical" evidence="1">
    <location>
        <begin position="16"/>
        <end position="34"/>
    </location>
</feature>
<sequence>MGSAAWEAAVAFVRDHAYAVIFVLTVILYNLGFARKLPLLKTAIVYLLLAIGCVPLTVLYALGLPIVPALLVGVALLVVVQIRRRAAARRKREETT</sequence>
<proteinExistence type="predicted"/>
<evidence type="ECO:0008006" key="4">
    <source>
        <dbReference type="Google" id="ProtNLM"/>
    </source>
</evidence>
<feature type="transmembrane region" description="Helical" evidence="1">
    <location>
        <begin position="66"/>
        <end position="82"/>
    </location>
</feature>
<dbReference type="Proteomes" id="UP000637720">
    <property type="component" value="Unassembled WGS sequence"/>
</dbReference>
<keyword evidence="1" id="KW-0812">Transmembrane</keyword>
<reference evidence="2" key="2">
    <citation type="submission" date="2020-09" db="EMBL/GenBank/DDBJ databases">
        <authorList>
            <person name="Sun Q."/>
            <person name="Ohkuma M."/>
        </authorList>
    </citation>
    <scope>NUCLEOTIDE SEQUENCE</scope>
    <source>
        <strain evidence="2">JCM 14719</strain>
    </source>
</reference>
<reference evidence="2" key="1">
    <citation type="journal article" date="2014" name="Int. J. Syst. Evol. Microbiol.">
        <title>Complete genome sequence of Corynebacterium casei LMG S-19264T (=DSM 44701T), isolated from a smear-ripened cheese.</title>
        <authorList>
            <consortium name="US DOE Joint Genome Institute (JGI-PGF)"/>
            <person name="Walter F."/>
            <person name="Albersmeier A."/>
            <person name="Kalinowski J."/>
            <person name="Ruckert C."/>
        </authorList>
    </citation>
    <scope>NUCLEOTIDE SEQUENCE</scope>
    <source>
        <strain evidence="2">JCM 14719</strain>
    </source>
</reference>
<evidence type="ECO:0000256" key="1">
    <source>
        <dbReference type="SAM" id="Phobius"/>
    </source>
</evidence>
<keyword evidence="1" id="KW-1133">Transmembrane helix</keyword>
<protein>
    <recommendedName>
        <fullName evidence="4">YlaH-like protein</fullName>
    </recommendedName>
</protein>
<dbReference type="EMBL" id="BMOF01000002">
    <property type="protein sequence ID" value="GGJ92581.1"/>
    <property type="molecule type" value="Genomic_DNA"/>
</dbReference>